<sequence length="87" mass="9951">MVVLFLAGFSVGSYYFTWIGCRIFISALGRRCRQGHIWCYCINLQLTIPATATCTSPDGQMFHTRREIFQKFLLGTFSSVQVRTHPP</sequence>
<evidence type="ECO:0000256" key="1">
    <source>
        <dbReference type="SAM" id="Phobius"/>
    </source>
</evidence>
<protein>
    <submittedName>
        <fullName evidence="2">Uncharacterized protein</fullName>
    </submittedName>
</protein>
<evidence type="ECO:0000313" key="3">
    <source>
        <dbReference type="Proteomes" id="UP000027222"/>
    </source>
</evidence>
<keyword evidence="1" id="KW-1133">Transmembrane helix</keyword>
<keyword evidence="1" id="KW-0812">Transmembrane</keyword>
<organism evidence="2 3">
    <name type="scientific">Galerina marginata (strain CBS 339.88)</name>
    <dbReference type="NCBI Taxonomy" id="685588"/>
    <lineage>
        <taxon>Eukaryota</taxon>
        <taxon>Fungi</taxon>
        <taxon>Dikarya</taxon>
        <taxon>Basidiomycota</taxon>
        <taxon>Agaricomycotina</taxon>
        <taxon>Agaricomycetes</taxon>
        <taxon>Agaricomycetidae</taxon>
        <taxon>Agaricales</taxon>
        <taxon>Agaricineae</taxon>
        <taxon>Strophariaceae</taxon>
        <taxon>Galerina</taxon>
    </lineage>
</organism>
<keyword evidence="1" id="KW-0472">Membrane</keyword>
<dbReference type="HOGENOM" id="CLU_2483519_0_0_1"/>
<accession>A0A067SYX2</accession>
<name>A0A067SYX2_GALM3</name>
<reference evidence="3" key="1">
    <citation type="journal article" date="2014" name="Proc. Natl. Acad. Sci. U.S.A.">
        <title>Extensive sampling of basidiomycete genomes demonstrates inadequacy of the white-rot/brown-rot paradigm for wood decay fungi.</title>
        <authorList>
            <person name="Riley R."/>
            <person name="Salamov A.A."/>
            <person name="Brown D.W."/>
            <person name="Nagy L.G."/>
            <person name="Floudas D."/>
            <person name="Held B.W."/>
            <person name="Levasseur A."/>
            <person name="Lombard V."/>
            <person name="Morin E."/>
            <person name="Otillar R."/>
            <person name="Lindquist E.A."/>
            <person name="Sun H."/>
            <person name="LaButti K.M."/>
            <person name="Schmutz J."/>
            <person name="Jabbour D."/>
            <person name="Luo H."/>
            <person name="Baker S.E."/>
            <person name="Pisabarro A.G."/>
            <person name="Walton J.D."/>
            <person name="Blanchette R.A."/>
            <person name="Henrissat B."/>
            <person name="Martin F."/>
            <person name="Cullen D."/>
            <person name="Hibbett D.S."/>
            <person name="Grigoriev I.V."/>
        </authorList>
    </citation>
    <scope>NUCLEOTIDE SEQUENCE [LARGE SCALE GENOMIC DNA]</scope>
    <source>
        <strain evidence="3">CBS 339.88</strain>
    </source>
</reference>
<dbReference type="AlphaFoldDB" id="A0A067SYX2"/>
<proteinExistence type="predicted"/>
<keyword evidence="3" id="KW-1185">Reference proteome</keyword>
<dbReference type="EMBL" id="KL142387">
    <property type="protein sequence ID" value="KDR72889.1"/>
    <property type="molecule type" value="Genomic_DNA"/>
</dbReference>
<evidence type="ECO:0000313" key="2">
    <source>
        <dbReference type="EMBL" id="KDR72889.1"/>
    </source>
</evidence>
<feature type="transmembrane region" description="Helical" evidence="1">
    <location>
        <begin position="6"/>
        <end position="25"/>
    </location>
</feature>
<dbReference type="Proteomes" id="UP000027222">
    <property type="component" value="Unassembled WGS sequence"/>
</dbReference>
<gene>
    <name evidence="2" type="ORF">GALMADRAFT_739760</name>
</gene>